<dbReference type="PANTHER" id="PTHR14187">
    <property type="entry name" value="ALPHA KINASE/ELONGATION FACTOR 2 KINASE"/>
    <property type="match status" value="1"/>
</dbReference>
<dbReference type="Proteomes" id="UP000663846">
    <property type="component" value="Unassembled WGS sequence"/>
</dbReference>
<gene>
    <name evidence="1" type="ORF">RDB_LOCUS144583</name>
</gene>
<dbReference type="CDD" id="cd10170">
    <property type="entry name" value="ASKHA_NBD_HSP70"/>
    <property type="match status" value="1"/>
</dbReference>
<comment type="caution">
    <text evidence="1">The sequence shown here is derived from an EMBL/GenBank/DDBJ whole genome shotgun (WGS) entry which is preliminary data.</text>
</comment>
<dbReference type="PANTHER" id="PTHR14187:SF5">
    <property type="entry name" value="HEAT SHOCK 70 KDA PROTEIN 12A"/>
    <property type="match status" value="1"/>
</dbReference>
<evidence type="ECO:0000313" key="2">
    <source>
        <dbReference type="Proteomes" id="UP000663846"/>
    </source>
</evidence>
<sequence>MDQNQLPVWSKPSKLVVGIDIGTTFSGVAYAHLSQGFKPFVARVTNWPHQNISLQSSKVPSLLWYDSNGEVVKIGADAENQDAEDAEDLGWRLAEHFKLQVHPSDLGTNHKPKKGPVPIRKIYVDFLKYLIKHTEYFFKQRDQGGASAWSRLFPTMELILTHPNGWGPSEQKLLGDAAVEAKIITGSNIAQRIKYLTEAEASVHFCLFHPNRQGPSNLKHGTKIAVCDAGGSTVDITSYEVVSNSPILKLNETQASACIQAGAIFVDAEVNGLIKRTLAREGISDESTLKDYARAGEKSFIQLVKTHFGGDELAPTEDVQLKIGERQLRIGSVVRSGKLKVKGNDIKTCFDSCVNRIRDGLAGQIAHRGQLPSYIFLVGGFGESPYLKKVLEERFGTEGVCQLITCNDNVAKAVADGAVIWEIQQGVQSRATRYAYGIKVQVPYEPSNVEHRGRQTHVDLDGRTYVSSAWSEIVAKASTWHLSS</sequence>
<dbReference type="InterPro" id="IPR043129">
    <property type="entry name" value="ATPase_NBD"/>
</dbReference>
<protein>
    <recommendedName>
        <fullName evidence="3">Heat shock 70 kDa protein 12A</fullName>
    </recommendedName>
</protein>
<dbReference type="EMBL" id="CAJMWS010000536">
    <property type="protein sequence ID" value="CAE6450133.1"/>
    <property type="molecule type" value="Genomic_DNA"/>
</dbReference>
<dbReference type="Gene3D" id="3.30.420.40">
    <property type="match status" value="2"/>
</dbReference>
<name>A0A8H3GHF4_9AGAM</name>
<evidence type="ECO:0008006" key="3">
    <source>
        <dbReference type="Google" id="ProtNLM"/>
    </source>
</evidence>
<dbReference type="SUPFAM" id="SSF53067">
    <property type="entry name" value="Actin-like ATPase domain"/>
    <property type="match status" value="2"/>
</dbReference>
<evidence type="ECO:0000313" key="1">
    <source>
        <dbReference type="EMBL" id="CAE6450133.1"/>
    </source>
</evidence>
<dbReference type="Gene3D" id="3.90.640.10">
    <property type="entry name" value="Actin, Chain A, domain 4"/>
    <property type="match status" value="1"/>
</dbReference>
<dbReference type="AlphaFoldDB" id="A0A8H3GHF4"/>
<accession>A0A8H3GHF4</accession>
<proteinExistence type="predicted"/>
<organism evidence="1 2">
    <name type="scientific">Rhizoctonia solani</name>
    <dbReference type="NCBI Taxonomy" id="456999"/>
    <lineage>
        <taxon>Eukaryota</taxon>
        <taxon>Fungi</taxon>
        <taxon>Dikarya</taxon>
        <taxon>Basidiomycota</taxon>
        <taxon>Agaricomycotina</taxon>
        <taxon>Agaricomycetes</taxon>
        <taxon>Cantharellales</taxon>
        <taxon>Ceratobasidiaceae</taxon>
        <taxon>Rhizoctonia</taxon>
    </lineage>
</organism>
<reference evidence="1" key="1">
    <citation type="submission" date="2021-01" db="EMBL/GenBank/DDBJ databases">
        <authorList>
            <person name="Kaushik A."/>
        </authorList>
    </citation>
    <scope>NUCLEOTIDE SEQUENCE</scope>
    <source>
        <strain evidence="1">AG1-1C</strain>
    </source>
</reference>